<evidence type="ECO:0000256" key="1">
    <source>
        <dbReference type="SAM" id="MobiDB-lite"/>
    </source>
</evidence>
<feature type="region of interest" description="Disordered" evidence="1">
    <location>
        <begin position="42"/>
        <end position="84"/>
    </location>
</feature>
<feature type="transmembrane region" description="Helical" evidence="2">
    <location>
        <begin position="26"/>
        <end position="45"/>
    </location>
</feature>
<reference evidence="3 4" key="1">
    <citation type="submission" date="2019-02" db="EMBL/GenBank/DDBJ databases">
        <title>Emended description of the genus Rhodopseudomonas and description of Rhodopseudomonas albus sp. nov., a non-phototrophic, heavy-metal-tolerant bacterium isolated from garden soil.</title>
        <authorList>
            <person name="Bao Z."/>
            <person name="Cao W.W."/>
            <person name="Sato Y."/>
            <person name="Nishizawa T."/>
            <person name="Zhao J."/>
            <person name="Guo Y."/>
            <person name="Ohta H."/>
        </authorList>
    </citation>
    <scope>NUCLEOTIDE SEQUENCE [LARGE SCALE GENOMIC DNA]</scope>
    <source>
        <strain evidence="3 4">SK50-23</strain>
    </source>
</reference>
<dbReference type="EMBL" id="CP036498">
    <property type="protein sequence ID" value="QUS40643.1"/>
    <property type="molecule type" value="Genomic_DNA"/>
</dbReference>
<name>A0ABX8AA61_9BRAD</name>
<accession>A0ABX8AA61</accession>
<proteinExistence type="predicted"/>
<keyword evidence="2" id="KW-0812">Transmembrane</keyword>
<sequence>MMPAMFLLAVTLPLMAAVELHLDTFVILMILVCAVAGLTAPAGGGHAAMRTRRPMDAPNDPANETDDKPLNKPAPRMRESALAG</sequence>
<keyword evidence="2" id="KW-0472">Membrane</keyword>
<evidence type="ECO:0000313" key="4">
    <source>
        <dbReference type="Proteomes" id="UP000682843"/>
    </source>
</evidence>
<gene>
    <name evidence="3" type="ORF">RPMA_18755</name>
</gene>
<keyword evidence="4" id="KW-1185">Reference proteome</keyword>
<protein>
    <submittedName>
        <fullName evidence="3">Uncharacterized protein</fullName>
    </submittedName>
</protein>
<dbReference type="Proteomes" id="UP000682843">
    <property type="component" value="Chromosome"/>
</dbReference>
<dbReference type="RefSeq" id="WP_211909229.1">
    <property type="nucleotide sequence ID" value="NZ_CP036498.1"/>
</dbReference>
<evidence type="ECO:0000256" key="2">
    <source>
        <dbReference type="SAM" id="Phobius"/>
    </source>
</evidence>
<organism evidence="3 4">
    <name type="scientific">Tardiphaga alba</name>
    <dbReference type="NCBI Taxonomy" id="340268"/>
    <lineage>
        <taxon>Bacteria</taxon>
        <taxon>Pseudomonadati</taxon>
        <taxon>Pseudomonadota</taxon>
        <taxon>Alphaproteobacteria</taxon>
        <taxon>Hyphomicrobiales</taxon>
        <taxon>Nitrobacteraceae</taxon>
        <taxon>Tardiphaga</taxon>
    </lineage>
</organism>
<evidence type="ECO:0000313" key="3">
    <source>
        <dbReference type="EMBL" id="QUS40643.1"/>
    </source>
</evidence>
<keyword evidence="2" id="KW-1133">Transmembrane helix</keyword>